<evidence type="ECO:0000256" key="12">
    <source>
        <dbReference type="ARBA" id="ARBA00022801"/>
    </source>
</evidence>
<dbReference type="CDD" id="cd07182">
    <property type="entry name" value="RNase_HII_bacteria_HII_like"/>
    <property type="match status" value="1"/>
</dbReference>
<evidence type="ECO:0000256" key="7">
    <source>
        <dbReference type="ARBA" id="ARBA00019179"/>
    </source>
</evidence>
<keyword evidence="12 14" id="KW-0378">Hydrolase</keyword>
<keyword evidence="9 14" id="KW-0540">Nuclease</keyword>
<feature type="binding site" evidence="14 15">
    <location>
        <position position="36"/>
    </location>
    <ligand>
        <name>a divalent metal cation</name>
        <dbReference type="ChEBI" id="CHEBI:60240"/>
    </ligand>
</feature>
<dbReference type="Proteomes" id="UP000463883">
    <property type="component" value="Chromosome"/>
</dbReference>
<name>A0A6P1MA82_9FIRM</name>
<evidence type="ECO:0000256" key="3">
    <source>
        <dbReference type="ARBA" id="ARBA00004065"/>
    </source>
</evidence>
<keyword evidence="11 14" id="KW-0255">Endonuclease</keyword>
<gene>
    <name evidence="14" type="primary">rnhB</name>
    <name evidence="18" type="ORF">Ami3637_03255</name>
</gene>
<evidence type="ECO:0000256" key="15">
    <source>
        <dbReference type="PROSITE-ProRule" id="PRU01319"/>
    </source>
</evidence>
<evidence type="ECO:0000256" key="16">
    <source>
        <dbReference type="RuleBase" id="RU003515"/>
    </source>
</evidence>
<evidence type="ECO:0000256" key="8">
    <source>
        <dbReference type="ARBA" id="ARBA00022490"/>
    </source>
</evidence>
<dbReference type="GO" id="GO:0003723">
    <property type="term" value="F:RNA binding"/>
    <property type="evidence" value="ECO:0007669"/>
    <property type="project" value="UniProtKB-UniRule"/>
</dbReference>
<dbReference type="InterPro" id="IPR024567">
    <property type="entry name" value="RNase_HII/HIII_dom"/>
</dbReference>
<comment type="function">
    <text evidence="3 14 16">Endonuclease that specifically degrades the RNA of RNA-DNA hybrids.</text>
</comment>
<dbReference type="PANTHER" id="PTHR10954">
    <property type="entry name" value="RIBONUCLEASE H2 SUBUNIT A"/>
    <property type="match status" value="1"/>
</dbReference>
<dbReference type="GO" id="GO:0005737">
    <property type="term" value="C:cytoplasm"/>
    <property type="evidence" value="ECO:0007669"/>
    <property type="project" value="UniProtKB-SubCell"/>
</dbReference>
<proteinExistence type="inferred from homology"/>
<dbReference type="InterPro" id="IPR012337">
    <property type="entry name" value="RNaseH-like_sf"/>
</dbReference>
<keyword evidence="8 14" id="KW-0963">Cytoplasm</keyword>
<evidence type="ECO:0000256" key="1">
    <source>
        <dbReference type="ARBA" id="ARBA00000077"/>
    </source>
</evidence>
<dbReference type="GO" id="GO:0032299">
    <property type="term" value="C:ribonuclease H2 complex"/>
    <property type="evidence" value="ECO:0007669"/>
    <property type="project" value="TreeGrafter"/>
</dbReference>
<organism evidence="18 19">
    <name type="scientific">Aminipila terrae</name>
    <dbReference type="NCBI Taxonomy" id="2697030"/>
    <lineage>
        <taxon>Bacteria</taxon>
        <taxon>Bacillati</taxon>
        <taxon>Bacillota</taxon>
        <taxon>Clostridia</taxon>
        <taxon>Peptostreptococcales</taxon>
        <taxon>Anaerovoracaceae</taxon>
        <taxon>Aminipila</taxon>
    </lineage>
</organism>
<sequence>MNEEEKNALLKEKLAEMKSYEDGLYKKDICFIAGVDEVGRGPLAGPVVTACVVLPKDFDVLGVDDSKKLSEKKRNELFEKIKEKAIVYAIGMVDNHIIDDINILEATKRAMKEAILKADEKLRKRKEKGIEHILIDALTLKDVDIPQTGIIKGDANSVSIAAASILAKVTRDRMMIEYAEKYTDYAFEKNKGYGTKAHYEGIDKAGICEIHRKTFLKKILP</sequence>
<evidence type="ECO:0000256" key="4">
    <source>
        <dbReference type="ARBA" id="ARBA00004496"/>
    </source>
</evidence>
<dbReference type="InterPro" id="IPR001352">
    <property type="entry name" value="RNase_HII/HIII"/>
</dbReference>
<keyword evidence="19" id="KW-1185">Reference proteome</keyword>
<reference evidence="18 19" key="1">
    <citation type="submission" date="2020-01" db="EMBL/GenBank/DDBJ databases">
        <title>Genomic analysis of Aminipila sp. CBA3637.</title>
        <authorList>
            <person name="Kim Y.B."/>
            <person name="Roh S.W."/>
        </authorList>
    </citation>
    <scope>NUCLEOTIDE SEQUENCE [LARGE SCALE GENOMIC DNA]</scope>
    <source>
        <strain evidence="18 19">CBA3637</strain>
    </source>
</reference>
<comment type="cofactor">
    <cofactor evidence="2">
        <name>Mg(2+)</name>
        <dbReference type="ChEBI" id="CHEBI:18420"/>
    </cofactor>
</comment>
<dbReference type="FunFam" id="3.30.420.10:FF:000006">
    <property type="entry name" value="Ribonuclease HII"/>
    <property type="match status" value="1"/>
</dbReference>
<dbReference type="GO" id="GO:0030145">
    <property type="term" value="F:manganese ion binding"/>
    <property type="evidence" value="ECO:0007669"/>
    <property type="project" value="UniProtKB-UniRule"/>
</dbReference>
<dbReference type="EC" id="3.1.26.4" evidence="6 14"/>
<dbReference type="NCBIfam" id="NF000594">
    <property type="entry name" value="PRK00015.1-1"/>
    <property type="match status" value="1"/>
</dbReference>
<evidence type="ECO:0000256" key="5">
    <source>
        <dbReference type="ARBA" id="ARBA00007383"/>
    </source>
</evidence>
<evidence type="ECO:0000256" key="11">
    <source>
        <dbReference type="ARBA" id="ARBA00022759"/>
    </source>
</evidence>
<evidence type="ECO:0000313" key="18">
    <source>
        <dbReference type="EMBL" id="QHI71530.1"/>
    </source>
</evidence>
<evidence type="ECO:0000313" key="19">
    <source>
        <dbReference type="Proteomes" id="UP000463883"/>
    </source>
</evidence>
<feature type="binding site" evidence="14 15">
    <location>
        <position position="37"/>
    </location>
    <ligand>
        <name>a divalent metal cation</name>
        <dbReference type="ChEBI" id="CHEBI:60240"/>
    </ligand>
</feature>
<dbReference type="PANTHER" id="PTHR10954:SF18">
    <property type="entry name" value="RIBONUCLEASE HII"/>
    <property type="match status" value="1"/>
</dbReference>
<feature type="binding site" evidence="14 15">
    <location>
        <position position="136"/>
    </location>
    <ligand>
        <name>a divalent metal cation</name>
        <dbReference type="ChEBI" id="CHEBI:60240"/>
    </ligand>
</feature>
<dbReference type="InterPro" id="IPR036397">
    <property type="entry name" value="RNaseH_sf"/>
</dbReference>
<comment type="cofactor">
    <cofactor evidence="14 15">
        <name>Mn(2+)</name>
        <dbReference type="ChEBI" id="CHEBI:29035"/>
    </cofactor>
    <cofactor evidence="14 15">
        <name>Mg(2+)</name>
        <dbReference type="ChEBI" id="CHEBI:18420"/>
    </cofactor>
    <text evidence="14 15">Manganese or magnesium. Binds 1 divalent metal ion per monomer in the absence of substrate. May bind a second metal ion after substrate binding.</text>
</comment>
<dbReference type="EMBL" id="CP047591">
    <property type="protein sequence ID" value="QHI71530.1"/>
    <property type="molecule type" value="Genomic_DNA"/>
</dbReference>
<comment type="catalytic activity">
    <reaction evidence="1 14 15 16">
        <text>Endonucleolytic cleavage to 5'-phosphomonoester.</text>
        <dbReference type="EC" id="3.1.26.4"/>
    </reaction>
</comment>
<dbReference type="GO" id="GO:0043137">
    <property type="term" value="P:DNA replication, removal of RNA primer"/>
    <property type="evidence" value="ECO:0007669"/>
    <property type="project" value="TreeGrafter"/>
</dbReference>
<comment type="similarity">
    <text evidence="5 14 16">Belongs to the RNase HII family.</text>
</comment>
<dbReference type="GO" id="GO:0006298">
    <property type="term" value="P:mismatch repair"/>
    <property type="evidence" value="ECO:0007669"/>
    <property type="project" value="TreeGrafter"/>
</dbReference>
<accession>A0A6P1MA82</accession>
<evidence type="ECO:0000256" key="2">
    <source>
        <dbReference type="ARBA" id="ARBA00001946"/>
    </source>
</evidence>
<evidence type="ECO:0000256" key="13">
    <source>
        <dbReference type="ARBA" id="ARBA00023211"/>
    </source>
</evidence>
<dbReference type="HAMAP" id="MF_00052_B">
    <property type="entry name" value="RNase_HII_B"/>
    <property type="match status" value="1"/>
</dbReference>
<dbReference type="AlphaFoldDB" id="A0A6P1MA82"/>
<protein>
    <recommendedName>
        <fullName evidence="7 14">Ribonuclease HII</fullName>
        <shortName evidence="14">RNase HII</shortName>
        <ecNumber evidence="6 14">3.1.26.4</ecNumber>
    </recommendedName>
</protein>
<dbReference type="RefSeq" id="WP_162361305.1">
    <property type="nucleotide sequence ID" value="NZ_CP047591.1"/>
</dbReference>
<evidence type="ECO:0000256" key="10">
    <source>
        <dbReference type="ARBA" id="ARBA00022723"/>
    </source>
</evidence>
<dbReference type="SUPFAM" id="SSF53098">
    <property type="entry name" value="Ribonuclease H-like"/>
    <property type="match status" value="1"/>
</dbReference>
<dbReference type="PROSITE" id="PS51975">
    <property type="entry name" value="RNASE_H_2"/>
    <property type="match status" value="1"/>
</dbReference>
<comment type="subcellular location">
    <subcellularLocation>
        <location evidence="4 14">Cytoplasm</location>
    </subcellularLocation>
</comment>
<keyword evidence="13 14" id="KW-0464">Manganese</keyword>
<dbReference type="InterPro" id="IPR022898">
    <property type="entry name" value="RNase_HII"/>
</dbReference>
<evidence type="ECO:0000256" key="6">
    <source>
        <dbReference type="ARBA" id="ARBA00012180"/>
    </source>
</evidence>
<dbReference type="GO" id="GO:0004523">
    <property type="term" value="F:RNA-DNA hybrid ribonuclease activity"/>
    <property type="evidence" value="ECO:0007669"/>
    <property type="project" value="UniProtKB-UniRule"/>
</dbReference>
<dbReference type="KEGG" id="amic:Ami3637_03255"/>
<dbReference type="NCBIfam" id="NF000595">
    <property type="entry name" value="PRK00015.1-3"/>
    <property type="match status" value="1"/>
</dbReference>
<dbReference type="Pfam" id="PF01351">
    <property type="entry name" value="RNase_HII"/>
    <property type="match status" value="1"/>
</dbReference>
<evidence type="ECO:0000256" key="9">
    <source>
        <dbReference type="ARBA" id="ARBA00022722"/>
    </source>
</evidence>
<evidence type="ECO:0000259" key="17">
    <source>
        <dbReference type="PROSITE" id="PS51975"/>
    </source>
</evidence>
<keyword evidence="10 14" id="KW-0479">Metal-binding</keyword>
<feature type="domain" description="RNase H type-2" evidence="17">
    <location>
        <begin position="30"/>
        <end position="221"/>
    </location>
</feature>
<evidence type="ECO:0000256" key="14">
    <source>
        <dbReference type="HAMAP-Rule" id="MF_00052"/>
    </source>
</evidence>
<dbReference type="Gene3D" id="3.30.420.10">
    <property type="entry name" value="Ribonuclease H-like superfamily/Ribonuclease H"/>
    <property type="match status" value="1"/>
</dbReference>